<comment type="caution">
    <text evidence="4">The sequence shown here is derived from an EMBL/GenBank/DDBJ whole genome shotgun (WGS) entry which is preliminary data.</text>
</comment>
<dbReference type="InterPro" id="IPR027417">
    <property type="entry name" value="P-loop_NTPase"/>
</dbReference>
<feature type="domain" description="ABC transporter" evidence="3">
    <location>
        <begin position="14"/>
        <end position="247"/>
    </location>
</feature>
<dbReference type="RefSeq" id="WP_309795442.1">
    <property type="nucleotide sequence ID" value="NZ_JAVDPW010000005.1"/>
</dbReference>
<dbReference type="PROSITE" id="PS50893">
    <property type="entry name" value="ABC_TRANSPORTER_2"/>
    <property type="match status" value="2"/>
</dbReference>
<keyword evidence="4" id="KW-0762">Sugar transport</keyword>
<dbReference type="InterPro" id="IPR017871">
    <property type="entry name" value="ABC_transporter-like_CS"/>
</dbReference>
<dbReference type="GO" id="GO:0005524">
    <property type="term" value="F:ATP binding"/>
    <property type="evidence" value="ECO:0007669"/>
    <property type="project" value="UniProtKB-KW"/>
</dbReference>
<keyword evidence="5" id="KW-1185">Reference proteome</keyword>
<sequence>MTASPHPEAGAPIIALRGITKRFPGIVANDQVDLAIRPGEVHVLLGENGAGKSTLIAMLSGLLQPDDGAILVDGREQAIASPRRALDLGIGTVFQHVMLAPTLTVADNLALGLRWWQRPDRARLAAELTRTAEALGLSIDPQAVTGELSLGEQQQVEIVRALLRGSRVLILDEATSMLTPKGVEELGALMRRLAGRGIAVVFITHKLKEAFDFGDRISILRLGRKVGEIPPERLRSLGEHEATAEIVQLMFGATATGEPKAVDGAGRRTALAAAPLLVVRDLSVPGQGAADVADIALEVAPGEILGIAGIDGNGQKQLAEALAGQRPASGGTVLLDGHPLDRLDVGGRRRLGLRYVTDDRLGEGTVGAFPVSLNLLLKQIGDAPFWSRGLEQPAAIDRHAKALVAAFDVRTPGIRTPVGRLSGGNIQKVLLARELSGTARVVIYSKPTHGLDVQNIVATRRRIRDAADAGVATILISTDLEELLELADRIAVMSGGRIAGTVANDDRARRRVGELMIGTAS</sequence>
<dbReference type="InterPro" id="IPR003593">
    <property type="entry name" value="AAA+_ATPase"/>
</dbReference>
<proteinExistence type="predicted"/>
<protein>
    <submittedName>
        <fullName evidence="4">Simple sugar transport system ATP-binding protein</fullName>
    </submittedName>
</protein>
<organism evidence="4 5">
    <name type="scientific">Inquilinus ginsengisoli</name>
    <dbReference type="NCBI Taxonomy" id="363840"/>
    <lineage>
        <taxon>Bacteria</taxon>
        <taxon>Pseudomonadati</taxon>
        <taxon>Pseudomonadota</taxon>
        <taxon>Alphaproteobacteria</taxon>
        <taxon>Rhodospirillales</taxon>
        <taxon>Rhodospirillaceae</taxon>
        <taxon>Inquilinus</taxon>
    </lineage>
</organism>
<accession>A0ABU1JQ73</accession>
<feature type="domain" description="ABC transporter" evidence="3">
    <location>
        <begin position="277"/>
        <end position="520"/>
    </location>
</feature>
<evidence type="ECO:0000313" key="5">
    <source>
        <dbReference type="Proteomes" id="UP001262410"/>
    </source>
</evidence>
<dbReference type="PANTHER" id="PTHR43790:SF4">
    <property type="entry name" value="GUANOSINE IMPORT ATP-BINDING PROTEIN NUPO"/>
    <property type="match status" value="1"/>
</dbReference>
<dbReference type="Pfam" id="PF00005">
    <property type="entry name" value="ABC_tran"/>
    <property type="match status" value="2"/>
</dbReference>
<evidence type="ECO:0000313" key="4">
    <source>
        <dbReference type="EMBL" id="MDR6290765.1"/>
    </source>
</evidence>
<dbReference type="PROSITE" id="PS00211">
    <property type="entry name" value="ABC_TRANSPORTER_1"/>
    <property type="match status" value="1"/>
</dbReference>
<dbReference type="PANTHER" id="PTHR43790">
    <property type="entry name" value="CARBOHYDRATE TRANSPORT ATP-BINDING PROTEIN MG119-RELATED"/>
    <property type="match status" value="1"/>
</dbReference>
<evidence type="ECO:0000256" key="1">
    <source>
        <dbReference type="ARBA" id="ARBA00022741"/>
    </source>
</evidence>
<dbReference type="InterPro" id="IPR050107">
    <property type="entry name" value="ABC_carbohydrate_import_ATPase"/>
</dbReference>
<keyword evidence="1" id="KW-0547">Nucleotide-binding</keyword>
<evidence type="ECO:0000259" key="3">
    <source>
        <dbReference type="PROSITE" id="PS50893"/>
    </source>
</evidence>
<dbReference type="SUPFAM" id="SSF52540">
    <property type="entry name" value="P-loop containing nucleoside triphosphate hydrolases"/>
    <property type="match status" value="2"/>
</dbReference>
<dbReference type="SMART" id="SM00382">
    <property type="entry name" value="AAA"/>
    <property type="match status" value="2"/>
</dbReference>
<keyword evidence="2 4" id="KW-0067">ATP-binding</keyword>
<gene>
    <name evidence="4" type="ORF">E9232_003291</name>
</gene>
<dbReference type="CDD" id="cd03216">
    <property type="entry name" value="ABC_Carb_Monos_I"/>
    <property type="match status" value="1"/>
</dbReference>
<dbReference type="Gene3D" id="3.40.50.300">
    <property type="entry name" value="P-loop containing nucleotide triphosphate hydrolases"/>
    <property type="match status" value="2"/>
</dbReference>
<dbReference type="EMBL" id="JAVDPW010000005">
    <property type="protein sequence ID" value="MDR6290765.1"/>
    <property type="molecule type" value="Genomic_DNA"/>
</dbReference>
<dbReference type="InterPro" id="IPR003439">
    <property type="entry name" value="ABC_transporter-like_ATP-bd"/>
</dbReference>
<name>A0ABU1JQ73_9PROT</name>
<evidence type="ECO:0000256" key="2">
    <source>
        <dbReference type="ARBA" id="ARBA00022840"/>
    </source>
</evidence>
<keyword evidence="4" id="KW-0813">Transport</keyword>
<dbReference type="CDD" id="cd03215">
    <property type="entry name" value="ABC_Carb_Monos_II"/>
    <property type="match status" value="1"/>
</dbReference>
<reference evidence="4 5" key="1">
    <citation type="submission" date="2023-07" db="EMBL/GenBank/DDBJ databases">
        <title>Sorghum-associated microbial communities from plants grown in Nebraska, USA.</title>
        <authorList>
            <person name="Schachtman D."/>
        </authorList>
    </citation>
    <scope>NUCLEOTIDE SEQUENCE [LARGE SCALE GENOMIC DNA]</scope>
    <source>
        <strain evidence="4 5">584</strain>
    </source>
</reference>
<dbReference type="Proteomes" id="UP001262410">
    <property type="component" value="Unassembled WGS sequence"/>
</dbReference>